<protein>
    <submittedName>
        <fullName evidence="2 3">Uncharacterized protein</fullName>
    </submittedName>
</protein>
<gene>
    <name evidence="3" type="primary">8238483</name>
    <name evidence="2" type="ORF">Phum_PHUM200830</name>
</gene>
<dbReference type="Proteomes" id="UP000009046">
    <property type="component" value="Unassembled WGS sequence"/>
</dbReference>
<evidence type="ECO:0000313" key="2">
    <source>
        <dbReference type="EMBL" id="EEB12700.1"/>
    </source>
</evidence>
<organism>
    <name type="scientific">Pediculus humanus subsp. corporis</name>
    <name type="common">Body louse</name>
    <dbReference type="NCBI Taxonomy" id="121224"/>
    <lineage>
        <taxon>Eukaryota</taxon>
        <taxon>Metazoa</taxon>
        <taxon>Ecdysozoa</taxon>
        <taxon>Arthropoda</taxon>
        <taxon>Hexapoda</taxon>
        <taxon>Insecta</taxon>
        <taxon>Pterygota</taxon>
        <taxon>Neoptera</taxon>
        <taxon>Paraneoptera</taxon>
        <taxon>Psocodea</taxon>
        <taxon>Troctomorpha</taxon>
        <taxon>Phthiraptera</taxon>
        <taxon>Anoplura</taxon>
        <taxon>Pediculidae</taxon>
        <taxon>Pediculus</taxon>
    </lineage>
</organism>
<keyword evidence="1" id="KW-1133">Transmembrane helix</keyword>
<evidence type="ECO:0000256" key="1">
    <source>
        <dbReference type="SAM" id="Phobius"/>
    </source>
</evidence>
<sequence length="228" mass="25779">MGHESSPSLIPNKDYWFLYSIGTPDNFKCGLLFVQTDNLITLLTDMSNLTNYTYGFCLEDTKWMIFYLTIFLLCLLEIFSVVEIFDLFLGMWMYDAKFDVTEKPNIETTKEFVSLIDTLSKCSWESVSKFSSRTAANIDIQSGTEPEIKSSVKFSNTDNKKIFDSNEPVVSLSKGDNVENTQEEPDAFLDDSEAFGFSQVSSEMLNLSVDIPSIHSGQLQLNTTQSNT</sequence>
<accession>E0VH44</accession>
<dbReference type="GeneID" id="8238483"/>
<dbReference type="EMBL" id="AAZO01002326">
    <property type="status" value="NOT_ANNOTATED_CDS"/>
    <property type="molecule type" value="Genomic_DNA"/>
</dbReference>
<keyword evidence="1" id="KW-0472">Membrane</keyword>
<dbReference type="AlphaFoldDB" id="E0VH44"/>
<keyword evidence="1" id="KW-0812">Transmembrane</keyword>
<dbReference type="RefSeq" id="XP_002425438.1">
    <property type="nucleotide sequence ID" value="XM_002425393.1"/>
</dbReference>
<dbReference type="VEuPathDB" id="VectorBase:PHUM200830"/>
<dbReference type="EMBL" id="DS235158">
    <property type="protein sequence ID" value="EEB12700.1"/>
    <property type="molecule type" value="Genomic_DNA"/>
</dbReference>
<reference evidence="2" key="1">
    <citation type="submission" date="2007-04" db="EMBL/GenBank/DDBJ databases">
        <title>Annotation of Pediculus humanus corporis strain USDA.</title>
        <authorList>
            <person name="Kirkness E."/>
            <person name="Hannick L."/>
            <person name="Hass B."/>
            <person name="Bruggner R."/>
            <person name="Lawson D."/>
            <person name="Bidwell S."/>
            <person name="Joardar V."/>
            <person name="Caler E."/>
            <person name="Walenz B."/>
            <person name="Inman J."/>
            <person name="Schobel S."/>
            <person name="Galinsky K."/>
            <person name="Amedeo P."/>
            <person name="Strausberg R."/>
        </authorList>
    </citation>
    <scope>NUCLEOTIDE SEQUENCE</scope>
    <source>
        <strain evidence="2">USDA</strain>
    </source>
</reference>
<evidence type="ECO:0000313" key="3">
    <source>
        <dbReference type="EnsemblMetazoa" id="PHUM200830-PA"/>
    </source>
</evidence>
<dbReference type="CTD" id="8238483"/>
<reference evidence="3" key="3">
    <citation type="submission" date="2020-05" db="UniProtKB">
        <authorList>
            <consortium name="EnsemblMetazoa"/>
        </authorList>
    </citation>
    <scope>IDENTIFICATION</scope>
    <source>
        <strain evidence="3">USDA</strain>
    </source>
</reference>
<proteinExistence type="predicted"/>
<keyword evidence="4" id="KW-1185">Reference proteome</keyword>
<reference evidence="2" key="2">
    <citation type="submission" date="2007-04" db="EMBL/GenBank/DDBJ databases">
        <title>The genome of the human body louse.</title>
        <authorList>
            <consortium name="The Human Body Louse Genome Consortium"/>
            <person name="Kirkness E."/>
            <person name="Walenz B."/>
            <person name="Hass B."/>
            <person name="Bruggner R."/>
            <person name="Strausberg R."/>
        </authorList>
    </citation>
    <scope>NUCLEOTIDE SEQUENCE</scope>
    <source>
        <strain evidence="2">USDA</strain>
    </source>
</reference>
<evidence type="ECO:0000313" key="4">
    <source>
        <dbReference type="Proteomes" id="UP000009046"/>
    </source>
</evidence>
<dbReference type="InParanoid" id="E0VH44"/>
<dbReference type="EnsemblMetazoa" id="PHUM200830-RA">
    <property type="protein sequence ID" value="PHUM200830-PA"/>
    <property type="gene ID" value="PHUM200830"/>
</dbReference>
<name>E0VH44_PEDHC</name>
<dbReference type="HOGENOM" id="CLU_1216055_0_0_1"/>
<feature type="transmembrane region" description="Helical" evidence="1">
    <location>
        <begin position="64"/>
        <end position="89"/>
    </location>
</feature>
<dbReference type="KEGG" id="phu:Phum_PHUM200830"/>